<gene>
    <name evidence="3" type="ORF">DL240_03555</name>
</gene>
<keyword evidence="4" id="KW-1185">Reference proteome</keyword>
<evidence type="ECO:0000313" key="4">
    <source>
        <dbReference type="Proteomes" id="UP000249169"/>
    </source>
</evidence>
<keyword evidence="1" id="KW-0732">Signal</keyword>
<proteinExistence type="predicted"/>
<reference evidence="3 4" key="1">
    <citation type="submission" date="2018-05" db="EMBL/GenBank/DDBJ databases">
        <title>Lujinxingia marina gen. nov. sp. nov., a new facultative anaerobic member of the class Deltaproteobacteria, and proposal of Lujinxingaceae fam. nov.</title>
        <authorList>
            <person name="Li C.-M."/>
        </authorList>
    </citation>
    <scope>NUCLEOTIDE SEQUENCE [LARGE SCALE GENOMIC DNA]</scope>
    <source>
        <strain evidence="3 4">B210</strain>
    </source>
</reference>
<dbReference type="InterPro" id="IPR036116">
    <property type="entry name" value="FN3_sf"/>
</dbReference>
<feature type="chain" id="PRO_5016361345" description="Fibronectin type-III domain-containing protein" evidence="1">
    <location>
        <begin position="20"/>
        <end position="953"/>
    </location>
</feature>
<evidence type="ECO:0000259" key="2">
    <source>
        <dbReference type="SMART" id="SM00060"/>
    </source>
</evidence>
<dbReference type="PROSITE" id="PS51257">
    <property type="entry name" value="PROKAR_LIPOPROTEIN"/>
    <property type="match status" value="1"/>
</dbReference>
<dbReference type="RefSeq" id="WP_111728472.1">
    <property type="nucleotide sequence ID" value="NZ_QHKO01000001.1"/>
</dbReference>
<evidence type="ECO:0000313" key="3">
    <source>
        <dbReference type="EMBL" id="RAL25300.1"/>
    </source>
</evidence>
<dbReference type="OrthoDB" id="9803686at2"/>
<feature type="domain" description="Fibronectin type-III" evidence="2">
    <location>
        <begin position="212"/>
        <end position="577"/>
    </location>
</feature>
<dbReference type="SUPFAM" id="SSF49265">
    <property type="entry name" value="Fibronectin type III"/>
    <property type="match status" value="2"/>
</dbReference>
<dbReference type="SMART" id="SM00060">
    <property type="entry name" value="FN3"/>
    <property type="match status" value="3"/>
</dbReference>
<accession>A0A328CCC8</accession>
<organism evidence="3 4">
    <name type="scientific">Lujinxingia litoralis</name>
    <dbReference type="NCBI Taxonomy" id="2211119"/>
    <lineage>
        <taxon>Bacteria</taxon>
        <taxon>Deltaproteobacteria</taxon>
        <taxon>Bradymonadales</taxon>
        <taxon>Lujinxingiaceae</taxon>
        <taxon>Lujinxingia</taxon>
    </lineage>
</organism>
<protein>
    <recommendedName>
        <fullName evidence="2">Fibronectin type-III domain-containing protein</fullName>
    </recommendedName>
</protein>
<dbReference type="InterPro" id="IPR003961">
    <property type="entry name" value="FN3_dom"/>
</dbReference>
<dbReference type="EMBL" id="QHKO01000001">
    <property type="protein sequence ID" value="RAL25300.1"/>
    <property type="molecule type" value="Genomic_DNA"/>
</dbReference>
<evidence type="ECO:0000256" key="1">
    <source>
        <dbReference type="SAM" id="SignalP"/>
    </source>
</evidence>
<dbReference type="InterPro" id="IPR013783">
    <property type="entry name" value="Ig-like_fold"/>
</dbReference>
<feature type="signal peptide" evidence="1">
    <location>
        <begin position="1"/>
        <end position="19"/>
    </location>
</feature>
<feature type="domain" description="Fibronectin type-III" evidence="2">
    <location>
        <begin position="743"/>
        <end position="944"/>
    </location>
</feature>
<dbReference type="AlphaFoldDB" id="A0A328CCC8"/>
<feature type="domain" description="Fibronectin type-III" evidence="2">
    <location>
        <begin position="589"/>
        <end position="694"/>
    </location>
</feature>
<dbReference type="Proteomes" id="UP000249169">
    <property type="component" value="Unassembled WGS sequence"/>
</dbReference>
<sequence length="953" mass="98105">MMPRFSPFTRGAMALGALAALVGCEPQFTDQACELPQDCFPDETCQAGTCVNLSDLPDVGPDADTDLLNACGGIQTLENDPGDPCGPCDLDQFECQGTELVCSGETECPETDIITTIPTLVNATGAQLNGQLAELPLVGLNELGFCWSATETSPTHDNAECKAITDVLTAPGEFQTVAQGLSAGTLYYVASYFIDGEQEVGYGNIIDFTTLAPAPTNVVATPADTTITLTWDEAAGATDYEVLRDGESLGTVSELTFDDEDAPRGTFAGYEDLSASQGTETDGIELTWSAGSGVAGTEVSYEVVATYPNAVSDASEAVTAQLPAPELSGYQVQIDDGAWTDVGAATTYLDEGAPLGSITLGSVDVSAGTYADRVALSINGSTTDTGAQRQYRIRATGNGISGPESPQISGARGVGELSYQWQRTTANADVEGDYQDLAGATTASHNDITAPDDGSERFYRVVLNAPGAEQATSAGASGYRATSAAQVTLVDITNVGIYTAAANVEVTNLGEPAATEVGVCVDTSSAPSYPASGSTLCFPHGASPGVGTFTLALTSLAPETTYYARAYIVNTTQTSYSAESQFETQPAIPGAPTNVVASTQYLDRIELSWSAVDGATGYRVYDASSATLLADISDAGVYTFTDTTTAAGELSAPTNLGASVDDSTAVNLTWNAAATSPGAPRSYIVRAYNVSGESVDSSSAEGSRAAPTITGYKVFRGEDEIASSLDANTTSYADSGAPPQPNPAAPANVMLTDDNPDSVTLSFEPVLPQPGDEASYTVVALAGLLSSDPSDSAEGNLAPASIEEYVVYNNDGSGVITRGLATSDIDIPAAPPTINYSAIDADRNNGTGQVALSLIGPQPSNGADVSVYVVAVDSRGEESPDSTPATGFRTADSVSYLWNRSDDGGATWTDVATSENATDDLSSASSGENYEYQVTISIGDIQETISGASVTIP</sequence>
<name>A0A328CCC8_9DELT</name>
<dbReference type="Gene3D" id="2.60.40.10">
    <property type="entry name" value="Immunoglobulins"/>
    <property type="match status" value="2"/>
</dbReference>
<comment type="caution">
    <text evidence="3">The sequence shown here is derived from an EMBL/GenBank/DDBJ whole genome shotgun (WGS) entry which is preliminary data.</text>
</comment>